<evidence type="ECO:0000313" key="3">
    <source>
        <dbReference type="Proteomes" id="UP000011518"/>
    </source>
</evidence>
<dbReference type="InParanoid" id="L9L7P3"/>
<accession>L9L7P3</accession>
<reference evidence="3" key="1">
    <citation type="submission" date="2012-07" db="EMBL/GenBank/DDBJ databases">
        <title>Genome of the Chinese tree shrew, a rising model animal genetically related to primates.</title>
        <authorList>
            <person name="Zhang G."/>
            <person name="Fan Y."/>
            <person name="Yao Y."/>
            <person name="Huang Z."/>
        </authorList>
    </citation>
    <scope>NUCLEOTIDE SEQUENCE [LARGE SCALE GENOMIC DNA]</scope>
</reference>
<protein>
    <submittedName>
        <fullName evidence="2">Uncharacterized protein</fullName>
    </submittedName>
</protein>
<keyword evidence="3" id="KW-1185">Reference proteome</keyword>
<evidence type="ECO:0000313" key="2">
    <source>
        <dbReference type="EMBL" id="ELW71135.1"/>
    </source>
</evidence>
<feature type="compositionally biased region" description="Low complexity" evidence="1">
    <location>
        <begin position="65"/>
        <end position="76"/>
    </location>
</feature>
<reference evidence="3" key="2">
    <citation type="journal article" date="2013" name="Nat. Commun.">
        <title>Genome of the Chinese tree shrew.</title>
        <authorList>
            <person name="Fan Y."/>
            <person name="Huang Z.Y."/>
            <person name="Cao C.C."/>
            <person name="Chen C.S."/>
            <person name="Chen Y.X."/>
            <person name="Fan D.D."/>
            <person name="He J."/>
            <person name="Hou H.L."/>
            <person name="Hu L."/>
            <person name="Hu X.T."/>
            <person name="Jiang X.T."/>
            <person name="Lai R."/>
            <person name="Lang Y.S."/>
            <person name="Liang B."/>
            <person name="Liao S.G."/>
            <person name="Mu D."/>
            <person name="Ma Y.Y."/>
            <person name="Niu Y.Y."/>
            <person name="Sun X.Q."/>
            <person name="Xia J.Q."/>
            <person name="Xiao J."/>
            <person name="Xiong Z.Q."/>
            <person name="Xu L."/>
            <person name="Yang L."/>
            <person name="Zhang Y."/>
            <person name="Zhao W."/>
            <person name="Zhao X.D."/>
            <person name="Zheng Y.T."/>
            <person name="Zhou J.M."/>
            <person name="Zhu Y.B."/>
            <person name="Zhang G.J."/>
            <person name="Wang J."/>
            <person name="Yao Y.G."/>
        </authorList>
    </citation>
    <scope>NUCLEOTIDE SEQUENCE [LARGE SCALE GENOMIC DNA]</scope>
</reference>
<evidence type="ECO:0000256" key="1">
    <source>
        <dbReference type="SAM" id="MobiDB-lite"/>
    </source>
</evidence>
<sequence length="123" mass="12980">MCRHHPLSPLALPQADDSVGPYSEDSGVGPYSEDRGVGPYSEDSGRLVGTSPLRRHFRQPLDNSPLPLQPMQQGPLAKRPQSSPFSSIAMSLACSRATGVALKLTTSAAPSARLRLGPQASTS</sequence>
<organism evidence="2 3">
    <name type="scientific">Tupaia chinensis</name>
    <name type="common">Chinese tree shrew</name>
    <name type="synonym">Tupaia belangeri chinensis</name>
    <dbReference type="NCBI Taxonomy" id="246437"/>
    <lineage>
        <taxon>Eukaryota</taxon>
        <taxon>Metazoa</taxon>
        <taxon>Chordata</taxon>
        <taxon>Craniata</taxon>
        <taxon>Vertebrata</taxon>
        <taxon>Euteleostomi</taxon>
        <taxon>Mammalia</taxon>
        <taxon>Eutheria</taxon>
        <taxon>Euarchontoglires</taxon>
        <taxon>Scandentia</taxon>
        <taxon>Tupaiidae</taxon>
        <taxon>Tupaia</taxon>
    </lineage>
</organism>
<dbReference type="Proteomes" id="UP000011518">
    <property type="component" value="Unassembled WGS sequence"/>
</dbReference>
<name>L9L7P3_TUPCH</name>
<gene>
    <name evidence="2" type="ORF">TREES_T100011423</name>
</gene>
<proteinExistence type="predicted"/>
<dbReference type="EMBL" id="KB320473">
    <property type="protein sequence ID" value="ELW71135.1"/>
    <property type="molecule type" value="Genomic_DNA"/>
</dbReference>
<feature type="region of interest" description="Disordered" evidence="1">
    <location>
        <begin position="1"/>
        <end position="83"/>
    </location>
</feature>
<dbReference type="AlphaFoldDB" id="L9L7P3"/>